<reference evidence="1" key="1">
    <citation type="journal article" date="2020" name="Stud. Mycol.">
        <title>101 Dothideomycetes genomes: a test case for predicting lifestyles and emergence of pathogens.</title>
        <authorList>
            <person name="Haridas S."/>
            <person name="Albert R."/>
            <person name="Binder M."/>
            <person name="Bloem J."/>
            <person name="Labutti K."/>
            <person name="Salamov A."/>
            <person name="Andreopoulos B."/>
            <person name="Baker S."/>
            <person name="Barry K."/>
            <person name="Bills G."/>
            <person name="Bluhm B."/>
            <person name="Cannon C."/>
            <person name="Castanera R."/>
            <person name="Culley D."/>
            <person name="Daum C."/>
            <person name="Ezra D."/>
            <person name="Gonzalez J."/>
            <person name="Henrissat B."/>
            <person name="Kuo A."/>
            <person name="Liang C."/>
            <person name="Lipzen A."/>
            <person name="Lutzoni F."/>
            <person name="Magnuson J."/>
            <person name="Mondo S."/>
            <person name="Nolan M."/>
            <person name="Ohm R."/>
            <person name="Pangilinan J."/>
            <person name="Park H.-J."/>
            <person name="Ramirez L."/>
            <person name="Alfaro M."/>
            <person name="Sun H."/>
            <person name="Tritt A."/>
            <person name="Yoshinaga Y."/>
            <person name="Zwiers L.-H."/>
            <person name="Turgeon B."/>
            <person name="Goodwin S."/>
            <person name="Spatafora J."/>
            <person name="Crous P."/>
            <person name="Grigoriev I."/>
        </authorList>
    </citation>
    <scope>NUCLEOTIDE SEQUENCE</scope>
    <source>
        <strain evidence="1">CBS 269.34</strain>
    </source>
</reference>
<accession>A0A6A6QH01</accession>
<evidence type="ECO:0008006" key="3">
    <source>
        <dbReference type="Google" id="ProtNLM"/>
    </source>
</evidence>
<keyword evidence="2" id="KW-1185">Reference proteome</keyword>
<organism evidence="1 2">
    <name type="scientific">Lophium mytilinum</name>
    <dbReference type="NCBI Taxonomy" id="390894"/>
    <lineage>
        <taxon>Eukaryota</taxon>
        <taxon>Fungi</taxon>
        <taxon>Dikarya</taxon>
        <taxon>Ascomycota</taxon>
        <taxon>Pezizomycotina</taxon>
        <taxon>Dothideomycetes</taxon>
        <taxon>Pleosporomycetidae</taxon>
        <taxon>Mytilinidiales</taxon>
        <taxon>Mytilinidiaceae</taxon>
        <taxon>Lophium</taxon>
    </lineage>
</organism>
<protein>
    <recommendedName>
        <fullName evidence="3">Heterokaryon incompatibility domain-containing protein</fullName>
    </recommendedName>
</protein>
<gene>
    <name evidence="1" type="ORF">BU16DRAFT_620906</name>
</gene>
<evidence type="ECO:0000313" key="2">
    <source>
        <dbReference type="Proteomes" id="UP000799750"/>
    </source>
</evidence>
<sequence>MTVLKGMDSILEISHHGARAWTFQELLLSQRTLTFLPTGSIFFRCLRAQWSEEDTNELRPEETTWEPDHLYSALDENYTTLAFFDAIVVHYTKCTLSFQADGHRALYGLENLIQRDFGCAFLQKRTWIRWYYRTPEGGLKQVLSNEDTVEVPFTRPHATYGVQRGFDNKHCPDIDVSSTLPIKSAPINLDKDRIIQFWTRSLTLSISAVISSPHGPDVCSRGTIVDATGNFCGSVHFADNFIKEARECEFIVLSEACDAMAGSAIEHRMVPDKSRWDMYWVMLITWDAAGTYAERRGTGQIFQKAAQTSLAPGPVWKEIVLV</sequence>
<name>A0A6A6QH01_9PEZI</name>
<dbReference type="PANTHER" id="PTHR33112">
    <property type="entry name" value="DOMAIN PROTEIN, PUTATIVE-RELATED"/>
    <property type="match status" value="1"/>
</dbReference>
<dbReference type="AlphaFoldDB" id="A0A6A6QH01"/>
<dbReference type="OrthoDB" id="2958217at2759"/>
<dbReference type="Proteomes" id="UP000799750">
    <property type="component" value="Unassembled WGS sequence"/>
</dbReference>
<dbReference type="PANTHER" id="PTHR33112:SF12">
    <property type="entry name" value="HETEROKARYON INCOMPATIBILITY DOMAIN-CONTAINING PROTEIN"/>
    <property type="match status" value="1"/>
</dbReference>
<evidence type="ECO:0000313" key="1">
    <source>
        <dbReference type="EMBL" id="KAF2491306.1"/>
    </source>
</evidence>
<proteinExistence type="predicted"/>
<dbReference type="EMBL" id="MU004195">
    <property type="protein sequence ID" value="KAF2491306.1"/>
    <property type="molecule type" value="Genomic_DNA"/>
</dbReference>